<evidence type="ECO:0000256" key="2">
    <source>
        <dbReference type="ARBA" id="ARBA00022963"/>
    </source>
</evidence>
<dbReference type="CDD" id="cd09171">
    <property type="entry name" value="PLDc_vPLD6_like"/>
    <property type="match status" value="1"/>
</dbReference>
<evidence type="ECO:0000256" key="1">
    <source>
        <dbReference type="ARBA" id="ARBA00022801"/>
    </source>
</evidence>
<sequence>MAHQLPWNEDTRMNLSDFLQKSMTFAGAIMENQQAQAQASKHLGSLLQLQQQPQRGGNQSSPEVVLHQLFAAAEERMETDNDKRVVGLLRSQIAIFVKKTLGVDEFDHTYQHQHAEQDGDKDEQPSLSWADVASMPDEPAHSPRPSRHAGYGDDDDSEDDGFAERAEKLHLEKLALEYNTYDKEDHEPDSDDEKDPSDGDAVVSRGVQSRGVVTSRTAGGDGFYTVQKKRYRRNQYRQQGGVSCQEFQPTFLPTLSPDTYCIPIFFPSEESYDMFHGALSMARSTLHIAVFSFTDNKTANVLIDAKERGVDVKILTDNDQLDGKGADVRRLHEEFGIPFKTDNSDQFMHNKFAIIDERIVITGSFNWSIGARFKNRENVIISNIPSLAKAYEEEFQRLWKVLEYD</sequence>
<dbReference type="PANTHER" id="PTHR43856:SF1">
    <property type="entry name" value="MITOCHONDRIAL CARDIOLIPIN HYDROLASE"/>
    <property type="match status" value="1"/>
</dbReference>
<dbReference type="Proteomes" id="UP000193560">
    <property type="component" value="Unassembled WGS sequence"/>
</dbReference>
<evidence type="ECO:0000256" key="6">
    <source>
        <dbReference type="SAM" id="MobiDB-lite"/>
    </source>
</evidence>
<gene>
    <name evidence="8" type="ORF">BCR42DRAFT_422386</name>
</gene>
<comment type="caution">
    <text evidence="8">The sequence shown here is derived from an EMBL/GenBank/DDBJ whole genome shotgun (WGS) entry which is preliminary data.</text>
</comment>
<feature type="domain" description="PLD phosphodiesterase" evidence="7">
    <location>
        <begin position="344"/>
        <end position="371"/>
    </location>
</feature>
<dbReference type="PROSITE" id="PS50035">
    <property type="entry name" value="PLD"/>
    <property type="match status" value="1"/>
</dbReference>
<evidence type="ECO:0000256" key="4">
    <source>
        <dbReference type="ARBA" id="ARBA00038012"/>
    </source>
</evidence>
<comment type="similarity">
    <text evidence="4">Belongs to the phospholipase D family. MitoPLD/Zucchini subfamily.</text>
</comment>
<dbReference type="Pfam" id="PF13091">
    <property type="entry name" value="PLDc_2"/>
    <property type="match status" value="1"/>
</dbReference>
<organism evidence="8 9">
    <name type="scientific">Absidia repens</name>
    <dbReference type="NCBI Taxonomy" id="90262"/>
    <lineage>
        <taxon>Eukaryota</taxon>
        <taxon>Fungi</taxon>
        <taxon>Fungi incertae sedis</taxon>
        <taxon>Mucoromycota</taxon>
        <taxon>Mucoromycotina</taxon>
        <taxon>Mucoromycetes</taxon>
        <taxon>Mucorales</taxon>
        <taxon>Cunninghamellaceae</taxon>
        <taxon>Absidia</taxon>
    </lineage>
</organism>
<accession>A0A1X2I6T1</accession>
<proteinExistence type="inferred from homology"/>
<name>A0A1X2I6T1_9FUNG</name>
<dbReference type="STRING" id="90262.A0A1X2I6T1"/>
<evidence type="ECO:0000259" key="7">
    <source>
        <dbReference type="PROSITE" id="PS50035"/>
    </source>
</evidence>
<feature type="region of interest" description="Disordered" evidence="6">
    <location>
        <begin position="180"/>
        <end position="214"/>
    </location>
</feature>
<evidence type="ECO:0000313" key="9">
    <source>
        <dbReference type="Proteomes" id="UP000193560"/>
    </source>
</evidence>
<dbReference type="EMBL" id="MCGE01000024">
    <property type="protein sequence ID" value="ORZ10441.1"/>
    <property type="molecule type" value="Genomic_DNA"/>
</dbReference>
<feature type="region of interest" description="Disordered" evidence="6">
    <location>
        <begin position="133"/>
        <end position="160"/>
    </location>
</feature>
<dbReference type="Gene3D" id="3.30.870.10">
    <property type="entry name" value="Endonuclease Chain A"/>
    <property type="match status" value="1"/>
</dbReference>
<dbReference type="SUPFAM" id="SSF56024">
    <property type="entry name" value="Phospholipase D/nuclease"/>
    <property type="match status" value="1"/>
</dbReference>
<protein>
    <recommendedName>
        <fullName evidence="5">Mitochondrial cardiolipin hydrolase</fullName>
    </recommendedName>
</protein>
<dbReference type="InterPro" id="IPR051406">
    <property type="entry name" value="PLD_domain"/>
</dbReference>
<dbReference type="GO" id="GO:0016042">
    <property type="term" value="P:lipid catabolic process"/>
    <property type="evidence" value="ECO:0007669"/>
    <property type="project" value="UniProtKB-KW"/>
</dbReference>
<keyword evidence="1" id="KW-0378">Hydrolase</keyword>
<keyword evidence="9" id="KW-1185">Reference proteome</keyword>
<dbReference type="SMART" id="SM00155">
    <property type="entry name" value="PLDc"/>
    <property type="match status" value="1"/>
</dbReference>
<evidence type="ECO:0000256" key="5">
    <source>
        <dbReference type="ARBA" id="ARBA00040549"/>
    </source>
</evidence>
<evidence type="ECO:0000256" key="3">
    <source>
        <dbReference type="ARBA" id="ARBA00023098"/>
    </source>
</evidence>
<keyword evidence="2" id="KW-0442">Lipid degradation</keyword>
<dbReference type="PANTHER" id="PTHR43856">
    <property type="entry name" value="CARDIOLIPIN HYDROLASE"/>
    <property type="match status" value="1"/>
</dbReference>
<keyword evidence="3" id="KW-0443">Lipid metabolism</keyword>
<dbReference type="InterPro" id="IPR025202">
    <property type="entry name" value="PLD-like_dom"/>
</dbReference>
<dbReference type="InterPro" id="IPR001736">
    <property type="entry name" value="PLipase_D/transphosphatidylase"/>
</dbReference>
<dbReference type="GO" id="GO:0016891">
    <property type="term" value="F:RNA endonuclease activity producing 5'-phosphomonoesters, hydrolytic mechanism"/>
    <property type="evidence" value="ECO:0007669"/>
    <property type="project" value="TreeGrafter"/>
</dbReference>
<feature type="compositionally biased region" description="Low complexity" evidence="6">
    <location>
        <begin position="199"/>
        <end position="214"/>
    </location>
</feature>
<dbReference type="AlphaFoldDB" id="A0A1X2I6T1"/>
<dbReference type="OrthoDB" id="5205528at2759"/>
<evidence type="ECO:0000313" key="8">
    <source>
        <dbReference type="EMBL" id="ORZ10441.1"/>
    </source>
</evidence>
<reference evidence="8 9" key="1">
    <citation type="submission" date="2016-07" db="EMBL/GenBank/DDBJ databases">
        <title>Pervasive Adenine N6-methylation of Active Genes in Fungi.</title>
        <authorList>
            <consortium name="DOE Joint Genome Institute"/>
            <person name="Mondo S.J."/>
            <person name="Dannebaum R.O."/>
            <person name="Kuo R.C."/>
            <person name="Labutti K."/>
            <person name="Haridas S."/>
            <person name="Kuo A."/>
            <person name="Salamov A."/>
            <person name="Ahrendt S.R."/>
            <person name="Lipzen A."/>
            <person name="Sullivan W."/>
            <person name="Andreopoulos W.B."/>
            <person name="Clum A."/>
            <person name="Lindquist E."/>
            <person name="Daum C."/>
            <person name="Ramamoorthy G.K."/>
            <person name="Gryganskyi A."/>
            <person name="Culley D."/>
            <person name="Magnuson J.K."/>
            <person name="James T.Y."/>
            <person name="O'Malley M.A."/>
            <person name="Stajich J.E."/>
            <person name="Spatafora J.W."/>
            <person name="Visel A."/>
            <person name="Grigoriev I.V."/>
        </authorList>
    </citation>
    <scope>NUCLEOTIDE SEQUENCE [LARGE SCALE GENOMIC DNA]</scope>
    <source>
        <strain evidence="8 9">NRRL 1336</strain>
    </source>
</reference>